<reference evidence="1 2" key="1">
    <citation type="submission" date="2011-01" db="EMBL/GenBank/DDBJ databases">
        <authorList>
            <person name="Muzny D."/>
            <person name="Qin X."/>
            <person name="Buhay C."/>
            <person name="Dugan-Rocha S."/>
            <person name="Ding Y."/>
            <person name="Chen G."/>
            <person name="Hawes A."/>
            <person name="Holder M."/>
            <person name="Jhangiani S."/>
            <person name="Johnson A."/>
            <person name="Khan Z."/>
            <person name="Li Z."/>
            <person name="Liu W."/>
            <person name="Liu X."/>
            <person name="Perez L."/>
            <person name="Shen H."/>
            <person name="Wang Q."/>
            <person name="Watt J."/>
            <person name="Xi L."/>
            <person name="Xin Y."/>
            <person name="Zhou J."/>
            <person name="Deng J."/>
            <person name="Jiang H."/>
            <person name="Liu Y."/>
            <person name="Qu J."/>
            <person name="Song X.-Z."/>
            <person name="Zhang L."/>
            <person name="Villasana D."/>
            <person name="Johnson A."/>
            <person name="Liu J."/>
            <person name="Liyanage D."/>
            <person name="Lorensuhewa L."/>
            <person name="Robinson T."/>
            <person name="Song A."/>
            <person name="Song B.-B."/>
            <person name="Dinh H."/>
            <person name="Thornton R."/>
            <person name="Coyle M."/>
            <person name="Francisco L."/>
            <person name="Jackson L."/>
            <person name="Javaid M."/>
            <person name="Korchina V."/>
            <person name="Kovar C."/>
            <person name="Mata R."/>
            <person name="Mathew T."/>
            <person name="Ngo R."/>
            <person name="Nguyen L."/>
            <person name="Nguyen N."/>
            <person name="Okwuonu G."/>
            <person name="Ongeri F."/>
            <person name="Pham C."/>
            <person name="Simmons D."/>
            <person name="Wilczek-Boney K."/>
            <person name="Hale W."/>
            <person name="Jakkamsetti A."/>
            <person name="Pham P."/>
            <person name="Ruth R."/>
            <person name="San Lucas F."/>
            <person name="Warren J."/>
            <person name="Zhang J."/>
            <person name="Zhao Z."/>
            <person name="Zhou C."/>
            <person name="Zhu D."/>
            <person name="Lee S."/>
            <person name="Bess C."/>
            <person name="Blankenburg K."/>
            <person name="Forbes L."/>
            <person name="Fu Q."/>
            <person name="Gubbala S."/>
            <person name="Hirani K."/>
            <person name="Jayaseelan J.C."/>
            <person name="Lara F."/>
            <person name="Munidasa M."/>
            <person name="Palculict T."/>
            <person name="Patil S."/>
            <person name="Pu L.-L."/>
            <person name="Saada N."/>
            <person name="Tang L."/>
            <person name="Weissenberger G."/>
            <person name="Zhu Y."/>
            <person name="Hemphill L."/>
            <person name="Shang Y."/>
            <person name="Youmans B."/>
            <person name="Ayvaz T."/>
            <person name="Ross M."/>
            <person name="Santibanez J."/>
            <person name="Aqrawi P."/>
            <person name="Gross S."/>
            <person name="Joshi V."/>
            <person name="Fowler G."/>
            <person name="Nazareth L."/>
            <person name="Reid J."/>
            <person name="Worley K."/>
            <person name="Petrosino J."/>
            <person name="Highlander S."/>
            <person name="Gibbs R."/>
        </authorList>
    </citation>
    <scope>NUCLEOTIDE SEQUENCE [LARGE SCALE GENOMIC DNA]</scope>
    <source>
        <strain evidence="1 2">SK405</strain>
    </source>
</reference>
<evidence type="ECO:0000313" key="1">
    <source>
        <dbReference type="EMBL" id="EGC25258.1"/>
    </source>
</evidence>
<dbReference type="AlphaFoldDB" id="A0ABC9PGE9"/>
<sequence length="52" mass="5899">MRKIFKENALKKNIIKIKIEKSKGFGICNVGFFLKAVALNARIVHVNGLRKT</sequence>
<dbReference type="EMBL" id="AEWZ01000002">
    <property type="protein sequence ID" value="EGC25258.1"/>
    <property type="molecule type" value="Genomic_DNA"/>
</dbReference>
<protein>
    <submittedName>
        <fullName evidence="1">Uncharacterized protein</fullName>
    </submittedName>
</protein>
<accession>A0ABC9PGE9</accession>
<comment type="caution">
    <text evidence="1">The sequence shown here is derived from an EMBL/GenBank/DDBJ whole genome shotgun (WGS) entry which is preliminary data.</text>
</comment>
<dbReference type="Proteomes" id="UP000003857">
    <property type="component" value="Unassembled WGS sequence"/>
</dbReference>
<name>A0ABC9PGE9_STRSA</name>
<evidence type="ECO:0000313" key="2">
    <source>
        <dbReference type="Proteomes" id="UP000003857"/>
    </source>
</evidence>
<proteinExistence type="predicted"/>
<organism evidence="1 2">
    <name type="scientific">Streptococcus sanguinis SK405</name>
    <dbReference type="NCBI Taxonomy" id="888817"/>
    <lineage>
        <taxon>Bacteria</taxon>
        <taxon>Bacillati</taxon>
        <taxon>Bacillota</taxon>
        <taxon>Bacilli</taxon>
        <taxon>Lactobacillales</taxon>
        <taxon>Streptococcaceae</taxon>
        <taxon>Streptococcus</taxon>
    </lineage>
</organism>
<gene>
    <name evidence="1" type="ORF">HMPREF9390_1047</name>
</gene>